<dbReference type="PROSITE" id="PS50011">
    <property type="entry name" value="PROTEIN_KINASE_DOM"/>
    <property type="match status" value="1"/>
</dbReference>
<keyword evidence="12" id="KW-1185">Reference proteome</keyword>
<dbReference type="Proteomes" id="UP001152888">
    <property type="component" value="Unassembled WGS sequence"/>
</dbReference>
<evidence type="ECO:0000256" key="8">
    <source>
        <dbReference type="PIRSR" id="PIRSR630616-2"/>
    </source>
</evidence>
<keyword evidence="2" id="KW-0808">Transferase</keyword>
<accession>A0A9P0LEN5</accession>
<feature type="domain" description="Protein kinase" evidence="10">
    <location>
        <begin position="11"/>
        <end position="138"/>
    </location>
</feature>
<dbReference type="EMBL" id="CAKOFQ010007226">
    <property type="protein sequence ID" value="CAH1995399.1"/>
    <property type="molecule type" value="Genomic_DNA"/>
</dbReference>
<dbReference type="PROSITE" id="PS00107">
    <property type="entry name" value="PROTEIN_KINASE_ATP"/>
    <property type="match status" value="1"/>
</dbReference>
<feature type="binding site" evidence="8 9">
    <location>
        <position position="40"/>
    </location>
    <ligand>
        <name>ATP</name>
        <dbReference type="ChEBI" id="CHEBI:30616"/>
    </ligand>
</feature>
<dbReference type="InterPro" id="IPR017441">
    <property type="entry name" value="Protein_kinase_ATP_BS"/>
</dbReference>
<name>A0A9P0LEN5_ACAOB</name>
<dbReference type="SUPFAM" id="SSF56112">
    <property type="entry name" value="Protein kinase-like (PK-like)"/>
    <property type="match status" value="1"/>
</dbReference>
<evidence type="ECO:0000313" key="11">
    <source>
        <dbReference type="EMBL" id="CAH1995399.1"/>
    </source>
</evidence>
<keyword evidence="3 8" id="KW-0547">Nucleotide-binding</keyword>
<sequence>MHSFGKRIEDYEVHNLLGKGGFASVYHARCLKTHTDVAIKMIDKKLMQATGMVNRVKQEVAIHSRLKHPAILELYECFEDINYVYLVLELCHKGELQKYVKGKVSSIHCTDYCDIYIIFCSRNMKTVLAYLCIEMHAV</sequence>
<evidence type="ECO:0000256" key="4">
    <source>
        <dbReference type="ARBA" id="ARBA00022777"/>
    </source>
</evidence>
<keyword evidence="5 8" id="KW-0067">ATP-binding</keyword>
<evidence type="ECO:0000256" key="7">
    <source>
        <dbReference type="ARBA" id="ARBA00048679"/>
    </source>
</evidence>
<comment type="catalytic activity">
    <reaction evidence="6">
        <text>L-threonyl-[protein] + ATP = O-phospho-L-threonyl-[protein] + ADP + H(+)</text>
        <dbReference type="Rhea" id="RHEA:46608"/>
        <dbReference type="Rhea" id="RHEA-COMP:11060"/>
        <dbReference type="Rhea" id="RHEA-COMP:11605"/>
        <dbReference type="ChEBI" id="CHEBI:15378"/>
        <dbReference type="ChEBI" id="CHEBI:30013"/>
        <dbReference type="ChEBI" id="CHEBI:30616"/>
        <dbReference type="ChEBI" id="CHEBI:61977"/>
        <dbReference type="ChEBI" id="CHEBI:456216"/>
        <dbReference type="EC" id="2.7.11.1"/>
    </reaction>
</comment>
<evidence type="ECO:0000256" key="9">
    <source>
        <dbReference type="PROSITE-ProRule" id="PRU10141"/>
    </source>
</evidence>
<protein>
    <recommendedName>
        <fullName evidence="10">Protein kinase domain-containing protein</fullName>
    </recommendedName>
</protein>
<proteinExistence type="predicted"/>
<dbReference type="InterPro" id="IPR030616">
    <property type="entry name" value="Aur-like"/>
</dbReference>
<keyword evidence="1" id="KW-0723">Serine/threonine-protein kinase</keyword>
<dbReference type="FunFam" id="3.30.200.20:FF:000042">
    <property type="entry name" value="Aurora kinase A"/>
    <property type="match status" value="1"/>
</dbReference>
<evidence type="ECO:0000256" key="3">
    <source>
        <dbReference type="ARBA" id="ARBA00022741"/>
    </source>
</evidence>
<evidence type="ECO:0000256" key="1">
    <source>
        <dbReference type="ARBA" id="ARBA00022527"/>
    </source>
</evidence>
<reference evidence="11" key="1">
    <citation type="submission" date="2022-03" db="EMBL/GenBank/DDBJ databases">
        <authorList>
            <person name="Sayadi A."/>
        </authorList>
    </citation>
    <scope>NUCLEOTIDE SEQUENCE</scope>
</reference>
<dbReference type="Gene3D" id="3.30.200.20">
    <property type="entry name" value="Phosphorylase Kinase, domain 1"/>
    <property type="match status" value="1"/>
</dbReference>
<dbReference type="InterPro" id="IPR000719">
    <property type="entry name" value="Prot_kinase_dom"/>
</dbReference>
<evidence type="ECO:0000256" key="2">
    <source>
        <dbReference type="ARBA" id="ARBA00022679"/>
    </source>
</evidence>
<organism evidence="11 12">
    <name type="scientific">Acanthoscelides obtectus</name>
    <name type="common">Bean weevil</name>
    <name type="synonym">Bruchus obtectus</name>
    <dbReference type="NCBI Taxonomy" id="200917"/>
    <lineage>
        <taxon>Eukaryota</taxon>
        <taxon>Metazoa</taxon>
        <taxon>Ecdysozoa</taxon>
        <taxon>Arthropoda</taxon>
        <taxon>Hexapoda</taxon>
        <taxon>Insecta</taxon>
        <taxon>Pterygota</taxon>
        <taxon>Neoptera</taxon>
        <taxon>Endopterygota</taxon>
        <taxon>Coleoptera</taxon>
        <taxon>Polyphaga</taxon>
        <taxon>Cucujiformia</taxon>
        <taxon>Chrysomeloidea</taxon>
        <taxon>Chrysomelidae</taxon>
        <taxon>Bruchinae</taxon>
        <taxon>Bruchini</taxon>
        <taxon>Acanthoscelides</taxon>
    </lineage>
</organism>
<dbReference type="OrthoDB" id="10004143at2759"/>
<comment type="catalytic activity">
    <reaction evidence="7">
        <text>L-seryl-[protein] + ATP = O-phospho-L-seryl-[protein] + ADP + H(+)</text>
        <dbReference type="Rhea" id="RHEA:17989"/>
        <dbReference type="Rhea" id="RHEA-COMP:9863"/>
        <dbReference type="Rhea" id="RHEA-COMP:11604"/>
        <dbReference type="ChEBI" id="CHEBI:15378"/>
        <dbReference type="ChEBI" id="CHEBI:29999"/>
        <dbReference type="ChEBI" id="CHEBI:30616"/>
        <dbReference type="ChEBI" id="CHEBI:83421"/>
        <dbReference type="ChEBI" id="CHEBI:456216"/>
        <dbReference type="EC" id="2.7.11.1"/>
    </reaction>
</comment>
<dbReference type="Pfam" id="PF00069">
    <property type="entry name" value="Pkinase"/>
    <property type="match status" value="1"/>
</dbReference>
<dbReference type="GO" id="GO:0005524">
    <property type="term" value="F:ATP binding"/>
    <property type="evidence" value="ECO:0007669"/>
    <property type="project" value="UniProtKB-UniRule"/>
</dbReference>
<evidence type="ECO:0000256" key="5">
    <source>
        <dbReference type="ARBA" id="ARBA00022840"/>
    </source>
</evidence>
<dbReference type="PANTHER" id="PTHR24350">
    <property type="entry name" value="SERINE/THREONINE-PROTEIN KINASE IAL-RELATED"/>
    <property type="match status" value="1"/>
</dbReference>
<evidence type="ECO:0000313" key="12">
    <source>
        <dbReference type="Proteomes" id="UP001152888"/>
    </source>
</evidence>
<gene>
    <name evidence="11" type="ORF">ACAOBT_LOCUS22575</name>
</gene>
<dbReference type="GO" id="GO:0004674">
    <property type="term" value="F:protein serine/threonine kinase activity"/>
    <property type="evidence" value="ECO:0007669"/>
    <property type="project" value="UniProtKB-KW"/>
</dbReference>
<comment type="caution">
    <text evidence="11">The sequence shown here is derived from an EMBL/GenBank/DDBJ whole genome shotgun (WGS) entry which is preliminary data.</text>
</comment>
<keyword evidence="4" id="KW-0418">Kinase</keyword>
<evidence type="ECO:0000259" key="10">
    <source>
        <dbReference type="PROSITE" id="PS50011"/>
    </source>
</evidence>
<dbReference type="SMART" id="SM00220">
    <property type="entry name" value="S_TKc"/>
    <property type="match status" value="1"/>
</dbReference>
<dbReference type="AlphaFoldDB" id="A0A9P0LEN5"/>
<dbReference type="InterPro" id="IPR011009">
    <property type="entry name" value="Kinase-like_dom_sf"/>
</dbReference>
<evidence type="ECO:0000256" key="6">
    <source>
        <dbReference type="ARBA" id="ARBA00047899"/>
    </source>
</evidence>